<dbReference type="NCBIfam" id="NF002367">
    <property type="entry name" value="PRK01346.1-4"/>
    <property type="match status" value="1"/>
</dbReference>
<reference evidence="6" key="1">
    <citation type="submission" date="2017-12" db="EMBL/GenBank/DDBJ databases">
        <title>Sequencing the genomes of 1000 Actinobacteria strains.</title>
        <authorList>
            <person name="Klenk H.-P."/>
        </authorList>
    </citation>
    <scope>NUCLEOTIDE SEQUENCE [LARGE SCALE GENOMIC DNA]</scope>
    <source>
        <strain evidence="6">DSM 44228</strain>
    </source>
</reference>
<protein>
    <submittedName>
        <fullName evidence="6">Acetyltransferase</fullName>
    </submittedName>
</protein>
<feature type="binding site" evidence="4">
    <location>
        <begin position="86"/>
        <end position="91"/>
    </location>
    <ligand>
        <name>acetyl-CoA</name>
        <dbReference type="ChEBI" id="CHEBI:57288"/>
    </ligand>
</feature>
<sequence>MRALPESGFRGANDLFRRALLWQPLSDEEWAGNAALYEPGRVLGAFVDGELAGTTRTITNVLAVPGGRRLPAGAVTGVGVRADQTRRGVLTSLMRAQLEEVRERGEAVAMLHASEAVIYERFGYGVATRCRRVELDRPSVAVRAEVPRGGRVRLVDQAKAEPLLPAIYERCGLDRPGRIGRADAWWSARWSMWGKGLTVAVHADEDGVDDGFVIYEPKTDDNWSITVRVIDVSAADATAAAELWRFLLDLDLADRLVAGIRPVDEPLEWWLTDRRQCRITTVEDDLWVRLVDVLAAFRARTFGAAEPVVVEVRDAFLPENEGRYRVAPDGVHRCSGEPQLSFDVATLAALYLGDQSASALVAAGRIQAHDPAAVPAADSLFATVVPPWCGTSF</sequence>
<keyword evidence="2 4" id="KW-0808">Transferase</keyword>
<feature type="active site" description="Proton donor" evidence="4">
    <location>
        <position position="119"/>
    </location>
</feature>
<evidence type="ECO:0000313" key="7">
    <source>
        <dbReference type="Proteomes" id="UP000233786"/>
    </source>
</evidence>
<dbReference type="PANTHER" id="PTHR37817:SF1">
    <property type="entry name" value="N-ACETYLTRANSFERASE EIS"/>
    <property type="match status" value="1"/>
</dbReference>
<dbReference type="InterPro" id="IPR016181">
    <property type="entry name" value="Acyl_CoA_acyltransferase"/>
</dbReference>
<evidence type="ECO:0000256" key="2">
    <source>
        <dbReference type="ARBA" id="ARBA00022679"/>
    </source>
</evidence>
<dbReference type="Pfam" id="PF17668">
    <property type="entry name" value="Acetyltransf_17"/>
    <property type="match status" value="1"/>
</dbReference>
<feature type="domain" description="N-acetyltransferase" evidence="5">
    <location>
        <begin position="1"/>
        <end position="149"/>
    </location>
</feature>
<evidence type="ECO:0000313" key="6">
    <source>
        <dbReference type="EMBL" id="PKW18882.1"/>
    </source>
</evidence>
<dbReference type="SUPFAM" id="SSF55718">
    <property type="entry name" value="SCP-like"/>
    <property type="match status" value="1"/>
</dbReference>
<dbReference type="Gene3D" id="3.30.1050.10">
    <property type="entry name" value="SCP2 sterol-binding domain"/>
    <property type="match status" value="1"/>
</dbReference>
<dbReference type="InterPro" id="IPR036527">
    <property type="entry name" value="SCP2_sterol-bd_dom_sf"/>
</dbReference>
<comment type="caution">
    <text evidence="6">The sequence shown here is derived from an EMBL/GenBank/DDBJ whole genome shotgun (WGS) entry which is preliminary data.</text>
</comment>
<evidence type="ECO:0000256" key="4">
    <source>
        <dbReference type="HAMAP-Rule" id="MF_01812"/>
    </source>
</evidence>
<dbReference type="Pfam" id="PF13530">
    <property type="entry name" value="SCP2_2"/>
    <property type="match status" value="1"/>
</dbReference>
<comment type="subunit">
    <text evidence="4">Homohexamer; trimer of dimers.</text>
</comment>
<keyword evidence="3 4" id="KW-0012">Acyltransferase</keyword>
<dbReference type="CDD" id="cd04301">
    <property type="entry name" value="NAT_SF"/>
    <property type="match status" value="1"/>
</dbReference>
<evidence type="ECO:0000259" key="5">
    <source>
        <dbReference type="PROSITE" id="PS51186"/>
    </source>
</evidence>
<feature type="binding site" evidence="4">
    <location>
        <begin position="114"/>
        <end position="115"/>
    </location>
    <ligand>
        <name>acetyl-CoA</name>
        <dbReference type="ChEBI" id="CHEBI:57288"/>
    </ligand>
</feature>
<dbReference type="InterPro" id="IPR022902">
    <property type="entry name" value="NAcTrfase_Eis"/>
</dbReference>
<dbReference type="Pfam" id="PF13527">
    <property type="entry name" value="Acetyltransf_9"/>
    <property type="match status" value="1"/>
</dbReference>
<dbReference type="GO" id="GO:0034069">
    <property type="term" value="F:aminoglycoside N-acetyltransferase activity"/>
    <property type="evidence" value="ECO:0007669"/>
    <property type="project" value="TreeGrafter"/>
</dbReference>
<dbReference type="InterPro" id="IPR000182">
    <property type="entry name" value="GNAT_dom"/>
</dbReference>
<dbReference type="InterPro" id="IPR025559">
    <property type="entry name" value="Eis_dom"/>
</dbReference>
<dbReference type="InterPro" id="IPR051554">
    <property type="entry name" value="Acetyltransferase_Eis"/>
</dbReference>
<dbReference type="EMBL" id="PJNB01000001">
    <property type="protein sequence ID" value="PKW18882.1"/>
    <property type="molecule type" value="Genomic_DNA"/>
</dbReference>
<evidence type="ECO:0000256" key="1">
    <source>
        <dbReference type="ARBA" id="ARBA00009213"/>
    </source>
</evidence>
<feature type="active site" description="Proton acceptor; via carboxylate" evidence="4">
    <location>
        <position position="393"/>
    </location>
</feature>
<comment type="similarity">
    <text evidence="1 4">Belongs to the acetyltransferase Eis family.</text>
</comment>
<organism evidence="6 7">
    <name type="scientific">Saccharopolyspora spinosa</name>
    <dbReference type="NCBI Taxonomy" id="60894"/>
    <lineage>
        <taxon>Bacteria</taxon>
        <taxon>Bacillati</taxon>
        <taxon>Actinomycetota</taxon>
        <taxon>Actinomycetes</taxon>
        <taxon>Pseudonocardiales</taxon>
        <taxon>Pseudonocardiaceae</taxon>
        <taxon>Saccharopolyspora</taxon>
    </lineage>
</organism>
<dbReference type="SUPFAM" id="SSF55729">
    <property type="entry name" value="Acyl-CoA N-acyltransferases (Nat)"/>
    <property type="match status" value="1"/>
</dbReference>
<gene>
    <name evidence="6" type="ORF">A8926_7020</name>
</gene>
<dbReference type="InterPro" id="IPR041380">
    <property type="entry name" value="Acetyltransf_17"/>
</dbReference>
<dbReference type="Gene3D" id="3.40.630.30">
    <property type="match status" value="2"/>
</dbReference>
<dbReference type="HAMAP" id="MF_01812">
    <property type="entry name" value="Eis"/>
    <property type="match status" value="1"/>
</dbReference>
<proteinExistence type="inferred from homology"/>
<evidence type="ECO:0000256" key="3">
    <source>
        <dbReference type="ARBA" id="ARBA00023315"/>
    </source>
</evidence>
<feature type="binding site" evidence="4">
    <location>
        <begin position="78"/>
        <end position="80"/>
    </location>
    <ligand>
        <name>acetyl-CoA</name>
        <dbReference type="ChEBI" id="CHEBI:57288"/>
    </ligand>
</feature>
<keyword evidence="7" id="KW-1185">Reference proteome</keyword>
<dbReference type="Proteomes" id="UP000233786">
    <property type="component" value="Unassembled WGS sequence"/>
</dbReference>
<dbReference type="AlphaFoldDB" id="A0A2N3Y7G6"/>
<accession>A0A2N3Y7G6</accession>
<dbReference type="PANTHER" id="PTHR37817">
    <property type="entry name" value="N-ACETYLTRANSFERASE EIS"/>
    <property type="match status" value="1"/>
</dbReference>
<dbReference type="PROSITE" id="PS51186">
    <property type="entry name" value="GNAT"/>
    <property type="match status" value="1"/>
</dbReference>
<dbReference type="STRING" id="994479.GCA_000194155_05034"/>
<name>A0A2N3Y7G6_SACSN</name>
<dbReference type="GO" id="GO:0030649">
    <property type="term" value="P:aminoglycoside antibiotic catabolic process"/>
    <property type="evidence" value="ECO:0007669"/>
    <property type="project" value="TreeGrafter"/>
</dbReference>